<proteinExistence type="predicted"/>
<dbReference type="EMBL" id="QJKJ01005829">
    <property type="protein sequence ID" value="RDX88834.1"/>
    <property type="molecule type" value="Genomic_DNA"/>
</dbReference>
<evidence type="ECO:0000313" key="1">
    <source>
        <dbReference type="EMBL" id="RDX88834.1"/>
    </source>
</evidence>
<protein>
    <submittedName>
        <fullName evidence="1">Uncharacterized protein</fullName>
    </submittedName>
</protein>
<gene>
    <name evidence="1" type="ORF">CR513_29515</name>
</gene>
<feature type="non-terminal residue" evidence="1">
    <location>
        <position position="1"/>
    </location>
</feature>
<reference evidence="1" key="1">
    <citation type="submission" date="2018-05" db="EMBL/GenBank/DDBJ databases">
        <title>Draft genome of Mucuna pruriens seed.</title>
        <authorList>
            <person name="Nnadi N.E."/>
            <person name="Vos R."/>
            <person name="Hasami M.H."/>
            <person name="Devisetty U.K."/>
            <person name="Aguiy J.C."/>
        </authorList>
    </citation>
    <scope>NUCLEOTIDE SEQUENCE [LARGE SCALE GENOMIC DNA]</scope>
    <source>
        <strain evidence="1">JCA_2017</strain>
    </source>
</reference>
<accession>A0A371GE73</accession>
<evidence type="ECO:0000313" key="2">
    <source>
        <dbReference type="Proteomes" id="UP000257109"/>
    </source>
</evidence>
<name>A0A371GE73_MUCPR</name>
<comment type="caution">
    <text evidence="1">The sequence shown here is derived from an EMBL/GenBank/DDBJ whole genome shotgun (WGS) entry which is preliminary data.</text>
</comment>
<keyword evidence="2" id="KW-1185">Reference proteome</keyword>
<dbReference type="Proteomes" id="UP000257109">
    <property type="component" value="Unassembled WGS sequence"/>
</dbReference>
<sequence>MLKLDEVIATLKESENISNEGHALVIEEYKDYDNPQANMVKNFKEEDLYLTTIEKVIKS</sequence>
<dbReference type="AlphaFoldDB" id="A0A371GE73"/>
<organism evidence="1 2">
    <name type="scientific">Mucuna pruriens</name>
    <name type="common">Velvet bean</name>
    <name type="synonym">Dolichos pruriens</name>
    <dbReference type="NCBI Taxonomy" id="157652"/>
    <lineage>
        <taxon>Eukaryota</taxon>
        <taxon>Viridiplantae</taxon>
        <taxon>Streptophyta</taxon>
        <taxon>Embryophyta</taxon>
        <taxon>Tracheophyta</taxon>
        <taxon>Spermatophyta</taxon>
        <taxon>Magnoliopsida</taxon>
        <taxon>eudicotyledons</taxon>
        <taxon>Gunneridae</taxon>
        <taxon>Pentapetalae</taxon>
        <taxon>rosids</taxon>
        <taxon>fabids</taxon>
        <taxon>Fabales</taxon>
        <taxon>Fabaceae</taxon>
        <taxon>Papilionoideae</taxon>
        <taxon>50 kb inversion clade</taxon>
        <taxon>NPAAA clade</taxon>
        <taxon>indigoferoid/millettioid clade</taxon>
        <taxon>Phaseoleae</taxon>
        <taxon>Mucuna</taxon>
    </lineage>
</organism>